<dbReference type="InterPro" id="IPR017850">
    <property type="entry name" value="Alkaline_phosphatase_core_sf"/>
</dbReference>
<comment type="similarity">
    <text evidence="1">Belongs to the sulfatase family.</text>
</comment>
<dbReference type="GO" id="GO:0004065">
    <property type="term" value="F:arylsulfatase activity"/>
    <property type="evidence" value="ECO:0007669"/>
    <property type="project" value="TreeGrafter"/>
</dbReference>
<evidence type="ECO:0000256" key="3">
    <source>
        <dbReference type="PIRSR" id="PIRSR600917-52"/>
    </source>
</evidence>
<dbReference type="InterPro" id="IPR050738">
    <property type="entry name" value="Sulfatase"/>
</dbReference>
<accession>A0A840CNQ2</accession>
<gene>
    <name evidence="6" type="ORF">GGR21_000077</name>
</gene>
<evidence type="ECO:0000256" key="1">
    <source>
        <dbReference type="ARBA" id="ARBA00008779"/>
    </source>
</evidence>
<keyword evidence="4" id="KW-0732">Signal</keyword>
<dbReference type="CDD" id="cd16034">
    <property type="entry name" value="sulfatase_like"/>
    <property type="match status" value="1"/>
</dbReference>
<comment type="caution">
    <text evidence="6">The sequence shown here is derived from an EMBL/GenBank/DDBJ whole genome shotgun (WGS) entry which is preliminary data.</text>
</comment>
<keyword evidence="2" id="KW-0378">Hydrolase</keyword>
<evidence type="ECO:0000313" key="6">
    <source>
        <dbReference type="EMBL" id="MBB4034192.1"/>
    </source>
</evidence>
<feature type="modified residue" description="3-oxoalanine (Ser)" evidence="3">
    <location>
        <position position="85"/>
    </location>
</feature>
<feature type="chain" id="PRO_5032470902" evidence="4">
    <location>
        <begin position="21"/>
        <end position="507"/>
    </location>
</feature>
<organism evidence="6 7">
    <name type="scientific">Dysgonomonas hofstadii</name>
    <dbReference type="NCBI Taxonomy" id="637886"/>
    <lineage>
        <taxon>Bacteria</taxon>
        <taxon>Pseudomonadati</taxon>
        <taxon>Bacteroidota</taxon>
        <taxon>Bacteroidia</taxon>
        <taxon>Bacteroidales</taxon>
        <taxon>Dysgonomonadaceae</taxon>
        <taxon>Dysgonomonas</taxon>
    </lineage>
</organism>
<dbReference type="InterPro" id="IPR000917">
    <property type="entry name" value="Sulfatase_N"/>
</dbReference>
<dbReference type="AlphaFoldDB" id="A0A840CNQ2"/>
<evidence type="ECO:0000256" key="4">
    <source>
        <dbReference type="SAM" id="SignalP"/>
    </source>
</evidence>
<evidence type="ECO:0000256" key="2">
    <source>
        <dbReference type="ARBA" id="ARBA00022801"/>
    </source>
</evidence>
<evidence type="ECO:0000259" key="5">
    <source>
        <dbReference type="Pfam" id="PF00884"/>
    </source>
</evidence>
<evidence type="ECO:0000313" key="7">
    <source>
        <dbReference type="Proteomes" id="UP000555103"/>
    </source>
</evidence>
<keyword evidence="7" id="KW-1185">Reference proteome</keyword>
<proteinExistence type="inferred from homology"/>
<reference evidence="6 7" key="1">
    <citation type="submission" date="2020-08" db="EMBL/GenBank/DDBJ databases">
        <title>Genomic Encyclopedia of Type Strains, Phase IV (KMG-IV): sequencing the most valuable type-strain genomes for metagenomic binning, comparative biology and taxonomic classification.</title>
        <authorList>
            <person name="Goeker M."/>
        </authorList>
    </citation>
    <scope>NUCLEOTIDE SEQUENCE [LARGE SCALE GENOMIC DNA]</scope>
    <source>
        <strain evidence="6 7">DSM 104969</strain>
    </source>
</reference>
<sequence length="507" mass="57706">MKKTLITATTFVTLSSGLFAQTNKHPNVIYIFPDQFRNSAMQFWDEKGFCEYVNFKADPVHTPTLNNFAKESVVLTSAQSICPLSSPYRGMFLTGMYPGNSGVPLNCNSSRPISNLRKDAVTISDVFGLNGYQCAYVGKLHAEYPTRNNPQAPGTYVESQNPVWDAYTAPENRHGFDFWYSYGTYDVHKSPHYWDTEGNRHEIKEWSPEHEADKIIEYLTTKRDENKPFFLVWSANPPHSPYRSLNDCKEEDYNLYKDIPLEHLLVRPNVNKDLKEKQACAPYYFASVTGVDREFGRVLQTLKSLGLDENTIVVFTSDHGETMASHVLDPKNSPYSESMNVPFIIRYPKVLKPKVSPLLLSPVDIMPTLLSLAGLKNEIPVSVQGKDLSGFFQDKTSAKDALESVLYIRNIDGETDNDGNVVSYFPVARGIKTSRYTLAITIDRDNSVQDILFFDDKNDPYQMNNLSIEAHRKEFYVLCNSMSSLLKNADDPWYRNKILSDIIPYDK</sequence>
<dbReference type="PANTHER" id="PTHR42693:SF53">
    <property type="entry name" value="ENDO-4-O-SULFATASE"/>
    <property type="match status" value="1"/>
</dbReference>
<dbReference type="Gene3D" id="3.30.1120.10">
    <property type="match status" value="1"/>
</dbReference>
<dbReference type="EMBL" id="JACIEP010000001">
    <property type="protein sequence ID" value="MBB4034192.1"/>
    <property type="molecule type" value="Genomic_DNA"/>
</dbReference>
<dbReference type="Proteomes" id="UP000555103">
    <property type="component" value="Unassembled WGS sequence"/>
</dbReference>
<feature type="signal peptide" evidence="4">
    <location>
        <begin position="1"/>
        <end position="20"/>
    </location>
</feature>
<dbReference type="RefSeq" id="WP_183305158.1">
    <property type="nucleotide sequence ID" value="NZ_JACIEP010000001.1"/>
</dbReference>
<comment type="PTM">
    <text evidence="3">The conversion to 3-oxoalanine (also known as C-formylglycine, FGly), of a serine or cysteine residue in prokaryotes and of a cysteine residue in eukaryotes, is critical for catalytic activity.</text>
</comment>
<dbReference type="Gene3D" id="3.40.720.10">
    <property type="entry name" value="Alkaline Phosphatase, subunit A"/>
    <property type="match status" value="1"/>
</dbReference>
<feature type="domain" description="Sulfatase N-terminal" evidence="5">
    <location>
        <begin position="26"/>
        <end position="374"/>
    </location>
</feature>
<dbReference type="SUPFAM" id="SSF53649">
    <property type="entry name" value="Alkaline phosphatase-like"/>
    <property type="match status" value="1"/>
</dbReference>
<name>A0A840CNQ2_9BACT</name>
<dbReference type="PANTHER" id="PTHR42693">
    <property type="entry name" value="ARYLSULFATASE FAMILY MEMBER"/>
    <property type="match status" value="1"/>
</dbReference>
<protein>
    <submittedName>
        <fullName evidence="6">Arylsulfatase A-like enzyme</fullName>
    </submittedName>
</protein>
<dbReference type="Pfam" id="PF00884">
    <property type="entry name" value="Sulfatase"/>
    <property type="match status" value="1"/>
</dbReference>